<dbReference type="Proteomes" id="UP000286746">
    <property type="component" value="Unassembled WGS sequence"/>
</dbReference>
<feature type="domain" description="STAS" evidence="2">
    <location>
        <begin position="16"/>
        <end position="78"/>
    </location>
</feature>
<name>A0A401VYA3_STREY</name>
<keyword evidence="4" id="KW-1185">Reference proteome</keyword>
<evidence type="ECO:0000259" key="2">
    <source>
        <dbReference type="PROSITE" id="PS50801"/>
    </source>
</evidence>
<dbReference type="PROSITE" id="PS50801">
    <property type="entry name" value="STAS"/>
    <property type="match status" value="1"/>
</dbReference>
<dbReference type="Gene3D" id="3.30.750.24">
    <property type="entry name" value="STAS domain"/>
    <property type="match status" value="1"/>
</dbReference>
<feature type="compositionally biased region" description="Low complexity" evidence="1">
    <location>
        <begin position="122"/>
        <end position="133"/>
    </location>
</feature>
<feature type="region of interest" description="Disordered" evidence="1">
    <location>
        <begin position="106"/>
        <end position="133"/>
    </location>
</feature>
<accession>A0A401VYA3</accession>
<dbReference type="RefSeq" id="WP_125053377.1">
    <property type="nucleotide sequence ID" value="NZ_BHZD01000001.1"/>
</dbReference>
<dbReference type="Pfam" id="PF01740">
    <property type="entry name" value="STAS"/>
    <property type="match status" value="1"/>
</dbReference>
<dbReference type="AlphaFoldDB" id="A0A401VYA3"/>
<reference evidence="3 4" key="1">
    <citation type="submission" date="2018-11" db="EMBL/GenBank/DDBJ databases">
        <title>Whole genome sequence of Streptomyces paromomycinus NBRC 15454(T).</title>
        <authorList>
            <person name="Komaki H."/>
            <person name="Tamura T."/>
        </authorList>
    </citation>
    <scope>NUCLEOTIDE SEQUENCE [LARGE SCALE GENOMIC DNA]</scope>
    <source>
        <strain evidence="3 4">NBRC 15454</strain>
    </source>
</reference>
<dbReference type="SUPFAM" id="SSF52091">
    <property type="entry name" value="SpoIIaa-like"/>
    <property type="match status" value="1"/>
</dbReference>
<dbReference type="InterPro" id="IPR002645">
    <property type="entry name" value="STAS_dom"/>
</dbReference>
<comment type="caution">
    <text evidence="3">The sequence shown here is derived from an EMBL/GenBank/DDBJ whole genome shotgun (WGS) entry which is preliminary data.</text>
</comment>
<gene>
    <name evidence="3" type="ORF">GKJPGBOP_01718</name>
</gene>
<proteinExistence type="predicted"/>
<evidence type="ECO:0000256" key="1">
    <source>
        <dbReference type="SAM" id="MobiDB-lite"/>
    </source>
</evidence>
<feature type="compositionally biased region" description="Pro residues" evidence="1">
    <location>
        <begin position="111"/>
        <end position="121"/>
    </location>
</feature>
<dbReference type="CDD" id="cd07043">
    <property type="entry name" value="STAS_anti-anti-sigma_factors"/>
    <property type="match status" value="1"/>
</dbReference>
<protein>
    <recommendedName>
        <fullName evidence="2">STAS domain-containing protein</fullName>
    </recommendedName>
</protein>
<organism evidence="3 4">
    <name type="scientific">Streptomyces paromomycinus</name>
    <name type="common">Streptomyces rimosus subsp. paromomycinus</name>
    <dbReference type="NCBI Taxonomy" id="92743"/>
    <lineage>
        <taxon>Bacteria</taxon>
        <taxon>Bacillati</taxon>
        <taxon>Actinomycetota</taxon>
        <taxon>Actinomycetes</taxon>
        <taxon>Kitasatosporales</taxon>
        <taxon>Streptomycetaceae</taxon>
        <taxon>Streptomyces</taxon>
    </lineage>
</organism>
<evidence type="ECO:0000313" key="4">
    <source>
        <dbReference type="Proteomes" id="UP000286746"/>
    </source>
</evidence>
<sequence length="133" mass="14213">MSLQTDRSSLAGPDALGVRTRLFGSCAVLTVRGEIDYGTVPVLDEAVEALPSGLGSVVVEMTGVTFMDAAGLHFLRRLDAYGQRRRIPVRALNLRRQPQRVMELARKWPGTPRPGAVPGPAAPAGVPTAQEPQ</sequence>
<dbReference type="InterPro" id="IPR036513">
    <property type="entry name" value="STAS_dom_sf"/>
</dbReference>
<dbReference type="EMBL" id="BHZD01000001">
    <property type="protein sequence ID" value="GCD42060.1"/>
    <property type="molecule type" value="Genomic_DNA"/>
</dbReference>
<evidence type="ECO:0000313" key="3">
    <source>
        <dbReference type="EMBL" id="GCD42060.1"/>
    </source>
</evidence>